<dbReference type="Proteomes" id="UP000186851">
    <property type="component" value="Chromosome"/>
</dbReference>
<name>A0AAF0IAH2_ODILC</name>
<dbReference type="EMBL" id="CP091871">
    <property type="protein sequence ID" value="WEU39730.1"/>
    <property type="molecule type" value="Genomic_DNA"/>
</dbReference>
<organism evidence="1 2">
    <name type="scientific">Odinarchaeota yellowstonii (strain LCB_4)</name>
    <dbReference type="NCBI Taxonomy" id="1841599"/>
    <lineage>
        <taxon>Archaea</taxon>
        <taxon>Promethearchaeati</taxon>
        <taxon>Candidatus Odinarchaeota</taxon>
        <taxon>Candidatus Odinarchaeia</taxon>
        <taxon>Candidatus Odinarchaeales</taxon>
        <taxon>Candidatus Odinarchaeaceae</taxon>
        <taxon>Candidatus Odinarchaeum</taxon>
    </lineage>
</organism>
<reference evidence="1" key="1">
    <citation type="journal article" date="2017" name="Nature">
        <title>Asgard archaea illuminate the origin of eukaryotic cellular complexity.</title>
        <authorList>
            <person name="Zaremba-Niedzwiedzka K."/>
            <person name="Caceres E.F."/>
            <person name="Saw J.H."/>
            <person name="Backstrom D."/>
            <person name="Juzokaite L."/>
            <person name="Vancaester E."/>
            <person name="Seitz K.W."/>
            <person name="Anantharaman K."/>
            <person name="Starnawski P."/>
            <person name="Kjeldsen K.U."/>
            <person name="Scott M.B."/>
            <person name="Nunoura T."/>
            <person name="Banfield J.F."/>
            <person name="Schramm A."/>
            <person name="Baker B.J."/>
            <person name="Spang A."/>
            <person name="Ettema T.J.G."/>
        </authorList>
    </citation>
    <scope>NUCLEOTIDE SEQUENCE</scope>
    <source>
        <strain evidence="1">LCB_4</strain>
    </source>
</reference>
<dbReference type="KEGG" id="oyw:OdinLCB4_004400"/>
<sequence>MPLRLTYTLIPGADLRDKITCLKEKLKLNVRSEGEDGSLILRNENRTVRVDLQVVQNEDYTLSYNIIVILENRDDIKTVLACLGEPSETRVSKPTILDVCKIIVSNHQQNLDDLVKHIVVKFNLSEVEVKDYFKRIIALSNTGSLPETVSEAVKVIKKLSEI</sequence>
<protein>
    <submittedName>
        <fullName evidence="1">Uncharacterized protein</fullName>
    </submittedName>
</protein>
<evidence type="ECO:0000313" key="2">
    <source>
        <dbReference type="Proteomes" id="UP000186851"/>
    </source>
</evidence>
<reference evidence="1" key="2">
    <citation type="journal article" date="2022" name="Nat. Microbiol.">
        <title>A closed Candidatus Odinarchaeum chromosome exposes Asgard archaeal viruses.</title>
        <authorList>
            <person name="Tamarit D."/>
            <person name="Caceres E.F."/>
            <person name="Krupovic M."/>
            <person name="Nijland R."/>
            <person name="Eme L."/>
            <person name="Robinson N.P."/>
            <person name="Ettema T.J.G."/>
        </authorList>
    </citation>
    <scope>NUCLEOTIDE SEQUENCE</scope>
    <source>
        <strain evidence="1">LCB_4</strain>
    </source>
</reference>
<proteinExistence type="predicted"/>
<evidence type="ECO:0000313" key="1">
    <source>
        <dbReference type="EMBL" id="WEU39730.1"/>
    </source>
</evidence>
<accession>A0AAF0IAH2</accession>
<gene>
    <name evidence="1" type="ORF">OdinLCB4_004400</name>
</gene>
<dbReference type="AlphaFoldDB" id="A0AAF0IAH2"/>